<evidence type="ECO:0000313" key="9">
    <source>
        <dbReference type="Proteomes" id="UP000182054"/>
    </source>
</evidence>
<evidence type="ECO:0000259" key="6">
    <source>
        <dbReference type="Pfam" id="PF05175"/>
    </source>
</evidence>
<evidence type="ECO:0000256" key="2">
    <source>
        <dbReference type="ARBA" id="ARBA00022679"/>
    </source>
</evidence>
<dbReference type="Proteomes" id="UP000182054">
    <property type="component" value="Unassembled WGS sequence"/>
</dbReference>
<dbReference type="Gene3D" id="1.10.8.10">
    <property type="entry name" value="DNA helicase RuvA subunit, C-terminal domain"/>
    <property type="match status" value="1"/>
</dbReference>
<dbReference type="EMBL" id="FOJN01000012">
    <property type="protein sequence ID" value="SFA58041.1"/>
    <property type="molecule type" value="Genomic_DNA"/>
</dbReference>
<dbReference type="InterPro" id="IPR004556">
    <property type="entry name" value="HemK-like"/>
</dbReference>
<evidence type="ECO:0000259" key="7">
    <source>
        <dbReference type="Pfam" id="PF17827"/>
    </source>
</evidence>
<dbReference type="RefSeq" id="WP_068365577.1">
    <property type="nucleotide sequence ID" value="NZ_FOJN01000012.1"/>
</dbReference>
<dbReference type="NCBIfam" id="TIGR03534">
    <property type="entry name" value="RF_mod_PrmC"/>
    <property type="match status" value="1"/>
</dbReference>
<accession>A0A1I0U1N5</accession>
<dbReference type="SUPFAM" id="SSF53335">
    <property type="entry name" value="S-adenosyl-L-methionine-dependent methyltransferases"/>
    <property type="match status" value="1"/>
</dbReference>
<dbReference type="Pfam" id="PF17827">
    <property type="entry name" value="PrmC_N"/>
    <property type="match status" value="1"/>
</dbReference>
<dbReference type="GO" id="GO:0003676">
    <property type="term" value="F:nucleic acid binding"/>
    <property type="evidence" value="ECO:0007669"/>
    <property type="project" value="InterPro"/>
</dbReference>
<dbReference type="PROSITE" id="PS00092">
    <property type="entry name" value="N6_MTASE"/>
    <property type="match status" value="1"/>
</dbReference>
<feature type="domain" description="Release factor glutamine methyltransferase N-terminal" evidence="7">
    <location>
        <begin position="12"/>
        <end position="76"/>
    </location>
</feature>
<dbReference type="InterPro" id="IPR029063">
    <property type="entry name" value="SAM-dependent_MTases_sf"/>
</dbReference>
<dbReference type="Gene3D" id="3.40.50.150">
    <property type="entry name" value="Vaccinia Virus protein VP39"/>
    <property type="match status" value="1"/>
</dbReference>
<dbReference type="InterPro" id="IPR019874">
    <property type="entry name" value="RF_methyltr_PrmC"/>
</dbReference>
<evidence type="ECO:0000313" key="8">
    <source>
        <dbReference type="EMBL" id="SFA58041.1"/>
    </source>
</evidence>
<feature type="binding site" evidence="5">
    <location>
        <position position="144"/>
    </location>
    <ligand>
        <name>S-adenosyl-L-methionine</name>
        <dbReference type="ChEBI" id="CHEBI:59789"/>
    </ligand>
</feature>
<feature type="binding site" evidence="5">
    <location>
        <position position="194"/>
    </location>
    <ligand>
        <name>S-adenosyl-L-methionine</name>
        <dbReference type="ChEBI" id="CHEBI:59789"/>
    </ligand>
</feature>
<dbReference type="InterPro" id="IPR002052">
    <property type="entry name" value="DNA_methylase_N6_adenine_CS"/>
</dbReference>
<proteinExistence type="inferred from homology"/>
<reference evidence="8 9" key="1">
    <citation type="submission" date="2016-10" db="EMBL/GenBank/DDBJ databases">
        <authorList>
            <person name="de Groot N.N."/>
        </authorList>
    </citation>
    <scope>NUCLEOTIDE SEQUENCE [LARGE SCALE GENOMIC DNA]</scope>
    <source>
        <strain evidence="8 9">DSM 44908</strain>
    </source>
</reference>
<dbReference type="GO" id="GO:0102559">
    <property type="term" value="F:peptide chain release factor N(5)-glutamine methyltransferase activity"/>
    <property type="evidence" value="ECO:0007669"/>
    <property type="project" value="UniProtKB-EC"/>
</dbReference>
<organism evidence="8 9">
    <name type="scientific">Rhodococcoides kroppenstedtii</name>
    <dbReference type="NCBI Taxonomy" id="293050"/>
    <lineage>
        <taxon>Bacteria</taxon>
        <taxon>Bacillati</taxon>
        <taxon>Actinomycetota</taxon>
        <taxon>Actinomycetes</taxon>
        <taxon>Mycobacteriales</taxon>
        <taxon>Nocardiaceae</taxon>
        <taxon>Rhodococcoides</taxon>
    </lineage>
</organism>
<keyword evidence="2 5" id="KW-0808">Transferase</keyword>
<dbReference type="EC" id="2.1.1.297" evidence="5"/>
<dbReference type="Pfam" id="PF05175">
    <property type="entry name" value="MTS"/>
    <property type="match status" value="1"/>
</dbReference>
<comment type="catalytic activity">
    <reaction evidence="4 5">
        <text>L-glutaminyl-[peptide chain release factor] + S-adenosyl-L-methionine = N(5)-methyl-L-glutaminyl-[peptide chain release factor] + S-adenosyl-L-homocysteine + H(+)</text>
        <dbReference type="Rhea" id="RHEA:42896"/>
        <dbReference type="Rhea" id="RHEA-COMP:10271"/>
        <dbReference type="Rhea" id="RHEA-COMP:10272"/>
        <dbReference type="ChEBI" id="CHEBI:15378"/>
        <dbReference type="ChEBI" id="CHEBI:30011"/>
        <dbReference type="ChEBI" id="CHEBI:57856"/>
        <dbReference type="ChEBI" id="CHEBI:59789"/>
        <dbReference type="ChEBI" id="CHEBI:61891"/>
        <dbReference type="EC" id="2.1.1.297"/>
    </reaction>
</comment>
<feature type="domain" description="Methyltransferase small" evidence="6">
    <location>
        <begin position="106"/>
        <end position="200"/>
    </location>
</feature>
<protein>
    <recommendedName>
        <fullName evidence="5">Release factor glutamine methyltransferase</fullName>
        <shortName evidence="5">RF MTase</shortName>
        <ecNumber evidence="5">2.1.1.297</ecNumber>
    </recommendedName>
    <alternativeName>
        <fullName evidence="5">N5-glutamine methyltransferase PrmC</fullName>
    </alternativeName>
    <alternativeName>
        <fullName evidence="5">Protein-(glutamine-N5) MTase PrmC</fullName>
    </alternativeName>
    <alternativeName>
        <fullName evidence="5">Protein-glutamine N-methyltransferase PrmC</fullName>
    </alternativeName>
</protein>
<gene>
    <name evidence="5" type="primary">prmC</name>
    <name evidence="8" type="ORF">SAMN05444374_11216</name>
</gene>
<evidence type="ECO:0000256" key="1">
    <source>
        <dbReference type="ARBA" id="ARBA00022603"/>
    </source>
</evidence>
<dbReference type="GeneID" id="85486765"/>
<dbReference type="AlphaFoldDB" id="A0A1I0U1N5"/>
<comment type="similarity">
    <text evidence="5">Belongs to the protein N5-glutamine methyltransferase family. PrmC subfamily.</text>
</comment>
<dbReference type="PANTHER" id="PTHR18895:SF74">
    <property type="entry name" value="MTRF1L RELEASE FACTOR GLUTAMINE METHYLTRANSFERASE"/>
    <property type="match status" value="1"/>
</dbReference>
<comment type="caution">
    <text evidence="5">Lacks conserved residue(s) required for the propagation of feature annotation.</text>
</comment>
<sequence>MERVPLRLEIVEATRVLAEAGVASPAVDAELLAAHVLDTPRGRLGLTPLVDPAVAERFRALVARRAERIPLQHIVGSAAFGPIDVLVGPGVFTPRPETEHLLEYALRVLQSRPRPVVLDLCTGSGALALAVAAERPDAVVHAVERDPAALAWARRNVDRRAELGDTPVRLHHGDVTDRALLPFLDGSVDLVLANPPYVPDDAELEPEVRDHDPHAALFGGPDGLAVIEPMLGSIARWVRVGGHLAIEHDDSHADGVVALVRRRSVFGDVVAHRDLAGRPRYVSATRVTRAAR</sequence>
<evidence type="ECO:0000256" key="4">
    <source>
        <dbReference type="ARBA" id="ARBA00048391"/>
    </source>
</evidence>
<dbReference type="HAMAP" id="MF_02126">
    <property type="entry name" value="RF_methyltr_PrmC"/>
    <property type="match status" value="1"/>
</dbReference>
<keyword evidence="1 5" id="KW-0489">Methyltransferase</keyword>
<dbReference type="InterPro" id="IPR050320">
    <property type="entry name" value="N5-glutamine_MTase"/>
</dbReference>
<dbReference type="OrthoDB" id="9800643at2"/>
<dbReference type="PANTHER" id="PTHR18895">
    <property type="entry name" value="HEMK METHYLTRANSFERASE"/>
    <property type="match status" value="1"/>
</dbReference>
<evidence type="ECO:0000256" key="5">
    <source>
        <dbReference type="HAMAP-Rule" id="MF_02126"/>
    </source>
</evidence>
<feature type="binding site" evidence="5">
    <location>
        <begin position="194"/>
        <end position="197"/>
    </location>
    <ligand>
        <name>substrate</name>
    </ligand>
</feature>
<dbReference type="GO" id="GO:0032259">
    <property type="term" value="P:methylation"/>
    <property type="evidence" value="ECO:0007669"/>
    <property type="project" value="UniProtKB-KW"/>
</dbReference>
<name>A0A1I0U1N5_9NOCA</name>
<keyword evidence="3 5" id="KW-0949">S-adenosyl-L-methionine</keyword>
<dbReference type="InterPro" id="IPR040758">
    <property type="entry name" value="PrmC_N"/>
</dbReference>
<evidence type="ECO:0000256" key="3">
    <source>
        <dbReference type="ARBA" id="ARBA00022691"/>
    </source>
</evidence>
<dbReference type="CDD" id="cd02440">
    <property type="entry name" value="AdoMet_MTases"/>
    <property type="match status" value="1"/>
</dbReference>
<dbReference type="InterPro" id="IPR007848">
    <property type="entry name" value="Small_mtfrase_dom"/>
</dbReference>
<dbReference type="NCBIfam" id="TIGR00536">
    <property type="entry name" value="hemK_fam"/>
    <property type="match status" value="1"/>
</dbReference>
<comment type="function">
    <text evidence="5">Methylates the class 1 translation termination release factors RF1/PrfA and RF2/PrfB on the glutamine residue of the universally conserved GGQ motif.</text>
</comment>